<evidence type="ECO:0000313" key="3">
    <source>
        <dbReference type="Proteomes" id="UP000188603"/>
    </source>
</evidence>
<dbReference type="InterPro" id="IPR009620">
    <property type="entry name" value="UPF0236"/>
</dbReference>
<dbReference type="STRING" id="1471761.B0W44_15465"/>
<dbReference type="KEGG" id="ntr:B0W44_15465"/>
<organism evidence="2 3">
    <name type="scientific">Novibacillus thermophilus</name>
    <dbReference type="NCBI Taxonomy" id="1471761"/>
    <lineage>
        <taxon>Bacteria</taxon>
        <taxon>Bacillati</taxon>
        <taxon>Bacillota</taxon>
        <taxon>Bacilli</taxon>
        <taxon>Bacillales</taxon>
        <taxon>Thermoactinomycetaceae</taxon>
        <taxon>Novibacillus</taxon>
    </lineage>
</organism>
<sequence>MKDIISTITMKELEQMTFRILQACFSQVMREILLEFDSIIAETRDKQRFYLKDKRPLKFESVYGSVELERNYYQDRETGKYVFLLDQYLNFDGTKGLSPVVQELAIELAVTGVSYRQAGQALEKLLGYPVISHEGIRQQLLNTEVVPEKDVVPLQQDVLFVEVDGLYTKRQRHKRKGKEEKMAAVHRGWEVENNRAKLVGKRHYVHQGTHPFWEGFETFLMETYAYDPTKHHLVINGDGASWITACRDYFRHNVTFVIDRFHVARDIRAIFRDHPRCRDIQKKHAAYDAEGLLLALNSAVGTIGDEKKEAHLEMLINQLSQYPEALRDYRERLQEKGIETEGFRPMGSAEGTMSVFAKRLKQGRSWSDNGLDKFIHVFVAIKDKLAIKILNGKWTSTVETEGEQRQETQPPKHFVEKLKDCAQEATRGNIAYLQQAIGKPIVAALKGLQGV</sequence>
<dbReference type="AlphaFoldDB" id="A0A1U9KA81"/>
<dbReference type="OrthoDB" id="2371514at2"/>
<gene>
    <name evidence="2" type="ORF">B0W44_15465</name>
</gene>
<dbReference type="NCBIfam" id="NF033529">
    <property type="entry name" value="transpos_ISLre2"/>
    <property type="match status" value="1"/>
</dbReference>
<reference evidence="2 3" key="1">
    <citation type="journal article" date="2015" name="Int. J. Syst. Evol. Microbiol.">
        <title>Novibacillus thermophilus gen. nov., sp. nov., a Gram-staining-negative and moderately thermophilic member of the family Thermoactinomycetaceae.</title>
        <authorList>
            <person name="Yang G."/>
            <person name="Chen J."/>
            <person name="Zhou S."/>
        </authorList>
    </citation>
    <scope>NUCLEOTIDE SEQUENCE [LARGE SCALE GENOMIC DNA]</scope>
    <source>
        <strain evidence="2 3">SG-1</strain>
    </source>
</reference>
<dbReference type="Proteomes" id="UP000188603">
    <property type="component" value="Chromosome"/>
</dbReference>
<evidence type="ECO:0000256" key="1">
    <source>
        <dbReference type="ARBA" id="ARBA00006539"/>
    </source>
</evidence>
<dbReference type="EMBL" id="CP019699">
    <property type="protein sequence ID" value="AQS56938.1"/>
    <property type="molecule type" value="Genomic_DNA"/>
</dbReference>
<proteinExistence type="inferred from homology"/>
<name>A0A1U9KA81_9BACL</name>
<protein>
    <submittedName>
        <fullName evidence="2">Transposase</fullName>
    </submittedName>
</protein>
<accession>A0A1U9KA81</accession>
<comment type="similarity">
    <text evidence="1">Belongs to the UPF0236 family.</text>
</comment>
<dbReference type="Pfam" id="PF06782">
    <property type="entry name" value="UPF0236"/>
    <property type="match status" value="1"/>
</dbReference>
<dbReference type="RefSeq" id="WP_077720806.1">
    <property type="nucleotide sequence ID" value="NZ_CP019699.1"/>
</dbReference>
<evidence type="ECO:0000313" key="2">
    <source>
        <dbReference type="EMBL" id="AQS56938.1"/>
    </source>
</evidence>
<keyword evidence="3" id="KW-1185">Reference proteome</keyword>